<dbReference type="AlphaFoldDB" id="F1AAL0"/>
<keyword evidence="1" id="KW-0496">Mitochondrion</keyword>
<sequence length="488" mass="57180">MYKRYTNSAVVAGYLTAYAPRSAIQGTQYNWRRKLAWVCNSGIISTSIRFAKTILRPLRLTSTLQLRTLATCAGLQKITVRQHTSGVVASTVVQNKDIQYLVTRPTLSGIRKRRHYFVQHARVRHDVADKYQLRLAKRTPQLVVVRYRRLFYTRHNYNLFYLRSFAPKRHGILLRLMGRIIKRNRAQYITRTRKYRRYPYIGRSAIVTSARWWTLQTYSRGPQTTVELSTASDVRIFINTVALSSSKSILAQAIAYLFDQPLQARQPLYVTIQLTTSALYLTILKNIIVHYFATIHVSLKQLQIDFNLLANMRGGIAGTLQEGWPTDALWTRWIKLRRRHTRFRRKDYLESVTIKELIRRRNLAEERGTMPSGQFRRFARAHMQWYRYLVPAGQLLQKCHNIMSGQQFTATPITRDYIWAHRTYLLRFVNLRNFFKPLRLATFIFELFSQGALYRKAALSKNIPRYLYKICQAIDSLAIGHFGHTPCT</sequence>
<name>F1AAL0_NYCOV</name>
<organism evidence="1">
    <name type="scientific">Nyctotherus ovalis</name>
    <name type="common">Ciliate protozoan</name>
    <dbReference type="NCBI Taxonomy" id="70075"/>
    <lineage>
        <taxon>Eukaryota</taxon>
        <taxon>Sar</taxon>
        <taxon>Alveolata</taxon>
        <taxon>Ciliophora</taxon>
        <taxon>Intramacronucleata</taxon>
        <taxon>Armophorea</taxon>
        <taxon>Clevelandellida</taxon>
        <taxon>Nyctotheridae</taxon>
        <taxon>Nyctotherus</taxon>
    </lineage>
</organism>
<geneLocation type="mitochondrion" evidence="1"/>
<protein>
    <submittedName>
        <fullName evidence="1">Uncharacterized protein orf488</fullName>
    </submittedName>
</protein>
<accession>F1AAL0</accession>
<evidence type="ECO:0000313" key="1">
    <source>
        <dbReference type="EMBL" id="ADN85888.1"/>
    </source>
</evidence>
<proteinExistence type="predicted"/>
<dbReference type="EMBL" id="GU057832">
    <property type="protein sequence ID" value="ADN85888.1"/>
    <property type="molecule type" value="Genomic_DNA"/>
</dbReference>
<gene>
    <name evidence="1" type="primary">orf488</name>
</gene>
<reference evidence="1" key="1">
    <citation type="journal article" date="2011" name="Mol. Biol. Evol.">
        <title>The Organellar Genome and Metabolic Potential of the Hydrogen-Producing Mitochondrion of Nyctotherus ovalis.</title>
        <authorList>
            <person name="de Graaf R.M."/>
            <person name="Ricard G."/>
            <person name="van Alen T.A."/>
            <person name="Duarte I."/>
            <person name="Dutilh B.E."/>
            <person name="Burgtorf C."/>
            <person name="Kuiper J.W."/>
            <person name="van der Staay G.W."/>
            <person name="Tielens A.G."/>
            <person name="Huynen M.A."/>
            <person name="Hackstein J.H."/>
        </authorList>
    </citation>
    <scope>NUCLEOTIDE SEQUENCE</scope>
</reference>